<organism evidence="2 3">
    <name type="scientific">Amycolatopsis roodepoortensis</name>
    <dbReference type="NCBI Taxonomy" id="700274"/>
    <lineage>
        <taxon>Bacteria</taxon>
        <taxon>Bacillati</taxon>
        <taxon>Actinomycetota</taxon>
        <taxon>Actinomycetes</taxon>
        <taxon>Pseudonocardiales</taxon>
        <taxon>Pseudonocardiaceae</taxon>
        <taxon>Amycolatopsis</taxon>
    </lineage>
</organism>
<evidence type="ECO:0000313" key="2">
    <source>
        <dbReference type="EMBL" id="MBE1577249.1"/>
    </source>
</evidence>
<feature type="region of interest" description="Disordered" evidence="1">
    <location>
        <begin position="34"/>
        <end position="75"/>
    </location>
</feature>
<dbReference type="Proteomes" id="UP000656548">
    <property type="component" value="Unassembled WGS sequence"/>
</dbReference>
<sequence>MFALPPRIAALAAGKRVSTTSRAIRTASIRPACREMGEPGAPAAATKPKPVPWLPTRISWTSSSSGRSGPPRPEH</sequence>
<accession>A0ABR9L983</accession>
<gene>
    <name evidence="2" type="ORF">H4W30_004309</name>
</gene>
<comment type="caution">
    <text evidence="2">The sequence shown here is derived from an EMBL/GenBank/DDBJ whole genome shotgun (WGS) entry which is preliminary data.</text>
</comment>
<evidence type="ECO:0000256" key="1">
    <source>
        <dbReference type="SAM" id="MobiDB-lite"/>
    </source>
</evidence>
<proteinExistence type="predicted"/>
<keyword evidence="3" id="KW-1185">Reference proteome</keyword>
<reference evidence="2 3" key="1">
    <citation type="submission" date="2020-10" db="EMBL/GenBank/DDBJ databases">
        <title>Sequencing the genomes of 1000 actinobacteria strains.</title>
        <authorList>
            <person name="Klenk H.-P."/>
        </authorList>
    </citation>
    <scope>NUCLEOTIDE SEQUENCE [LARGE SCALE GENOMIC DNA]</scope>
    <source>
        <strain evidence="2 3">DSM 46661</strain>
    </source>
</reference>
<evidence type="ECO:0000313" key="3">
    <source>
        <dbReference type="Proteomes" id="UP000656548"/>
    </source>
</evidence>
<protein>
    <submittedName>
        <fullName evidence="2">Uncharacterized protein</fullName>
    </submittedName>
</protein>
<feature type="compositionally biased region" description="Low complexity" evidence="1">
    <location>
        <begin position="39"/>
        <end position="48"/>
    </location>
</feature>
<dbReference type="EMBL" id="JADBEJ010000005">
    <property type="protein sequence ID" value="MBE1577249.1"/>
    <property type="molecule type" value="Genomic_DNA"/>
</dbReference>
<name>A0ABR9L983_9PSEU</name>